<gene>
    <name evidence="4" type="primary">rplO</name>
    <name evidence="8" type="ORF">AVDCRST_MAG73-3873</name>
</gene>
<accession>A0A6J4UZI7</accession>
<proteinExistence type="inferred from homology"/>
<comment type="similarity">
    <text evidence="1 4 5">Belongs to the universal ribosomal protein uL15 family.</text>
</comment>
<evidence type="ECO:0000256" key="1">
    <source>
        <dbReference type="ARBA" id="ARBA00007320"/>
    </source>
</evidence>
<feature type="region of interest" description="Disordered" evidence="6">
    <location>
        <begin position="1"/>
        <end position="52"/>
    </location>
</feature>
<evidence type="ECO:0000256" key="3">
    <source>
        <dbReference type="ARBA" id="ARBA00023274"/>
    </source>
</evidence>
<dbReference type="PROSITE" id="PS00475">
    <property type="entry name" value="RIBOSOMAL_L15"/>
    <property type="match status" value="1"/>
</dbReference>
<dbReference type="Pfam" id="PF00828">
    <property type="entry name" value="Ribosomal_L27A"/>
    <property type="match status" value="1"/>
</dbReference>
<dbReference type="NCBIfam" id="TIGR01071">
    <property type="entry name" value="rplO_bact"/>
    <property type="match status" value="1"/>
</dbReference>
<dbReference type="HAMAP" id="MF_01341">
    <property type="entry name" value="Ribosomal_uL15"/>
    <property type="match status" value="1"/>
</dbReference>
<name>A0A6J4UZI7_9BACT</name>
<dbReference type="AlphaFoldDB" id="A0A6J4UZI7"/>
<sequence length="199" mass="21167">MPPLRLDDLVPNPGAHKKRKRVGRGTGSGHGKTSGRGTKGQQARGAVRRGFEGGQLPIQRRLPYKRGFTNIHKTRWEVINLGRLAELGTDETITPDLLYRRGVIRGLEFPVKILGDGKLDGAVTVVAHAFSEGAKAAIEAAGGATETLERTDRWVSARPRSRRLPLNAALKDAGVGKVGGPKRADAVATLKTAQGSGGD</sequence>
<dbReference type="GO" id="GO:0003735">
    <property type="term" value="F:structural constituent of ribosome"/>
    <property type="evidence" value="ECO:0007669"/>
    <property type="project" value="InterPro"/>
</dbReference>
<dbReference type="SUPFAM" id="SSF52080">
    <property type="entry name" value="Ribosomal proteins L15p and L18e"/>
    <property type="match status" value="1"/>
</dbReference>
<dbReference type="InterPro" id="IPR001196">
    <property type="entry name" value="Ribosomal_uL15_CS"/>
</dbReference>
<evidence type="ECO:0000256" key="6">
    <source>
        <dbReference type="SAM" id="MobiDB-lite"/>
    </source>
</evidence>
<evidence type="ECO:0000256" key="5">
    <source>
        <dbReference type="RuleBase" id="RU003888"/>
    </source>
</evidence>
<dbReference type="PANTHER" id="PTHR12934:SF11">
    <property type="entry name" value="LARGE RIBOSOMAL SUBUNIT PROTEIN UL15M"/>
    <property type="match status" value="1"/>
</dbReference>
<dbReference type="InterPro" id="IPR030878">
    <property type="entry name" value="Ribosomal_uL15"/>
</dbReference>
<evidence type="ECO:0000259" key="7">
    <source>
        <dbReference type="Pfam" id="PF00828"/>
    </source>
</evidence>
<comment type="subunit">
    <text evidence="4">Part of the 50S ribosomal subunit.</text>
</comment>
<comment type="function">
    <text evidence="4">Binds to the 23S rRNA.</text>
</comment>
<keyword evidence="3 4" id="KW-0687">Ribonucleoprotein</keyword>
<dbReference type="GO" id="GO:0022625">
    <property type="term" value="C:cytosolic large ribosomal subunit"/>
    <property type="evidence" value="ECO:0007669"/>
    <property type="project" value="TreeGrafter"/>
</dbReference>
<evidence type="ECO:0000256" key="4">
    <source>
        <dbReference type="HAMAP-Rule" id="MF_01341"/>
    </source>
</evidence>
<protein>
    <recommendedName>
        <fullName evidence="4">Large ribosomal subunit protein uL15</fullName>
    </recommendedName>
</protein>
<dbReference type="GO" id="GO:0006412">
    <property type="term" value="P:translation"/>
    <property type="evidence" value="ECO:0007669"/>
    <property type="project" value="UniProtKB-UniRule"/>
</dbReference>
<keyword evidence="4" id="KW-0694">RNA-binding</keyword>
<dbReference type="GO" id="GO:0019843">
    <property type="term" value="F:rRNA binding"/>
    <property type="evidence" value="ECO:0007669"/>
    <property type="project" value="UniProtKB-UniRule"/>
</dbReference>
<evidence type="ECO:0000313" key="8">
    <source>
        <dbReference type="EMBL" id="CAA9562749.1"/>
    </source>
</evidence>
<dbReference type="PANTHER" id="PTHR12934">
    <property type="entry name" value="50S RIBOSOMAL PROTEIN L15"/>
    <property type="match status" value="1"/>
</dbReference>
<feature type="compositionally biased region" description="Gly residues" evidence="6">
    <location>
        <begin position="24"/>
        <end position="38"/>
    </location>
</feature>
<reference evidence="8" key="1">
    <citation type="submission" date="2020-02" db="EMBL/GenBank/DDBJ databases">
        <authorList>
            <person name="Meier V. D."/>
        </authorList>
    </citation>
    <scope>NUCLEOTIDE SEQUENCE</scope>
    <source>
        <strain evidence="8">AVDCRST_MAG73</strain>
    </source>
</reference>
<dbReference type="InterPro" id="IPR005749">
    <property type="entry name" value="Ribosomal_uL15_bac-type"/>
</dbReference>
<dbReference type="Gene3D" id="3.100.10.10">
    <property type="match status" value="1"/>
</dbReference>
<dbReference type="InterPro" id="IPR036227">
    <property type="entry name" value="Ribosomal_uL15/eL18_sf"/>
</dbReference>
<keyword evidence="4" id="KW-0699">rRNA-binding</keyword>
<evidence type="ECO:0000256" key="2">
    <source>
        <dbReference type="ARBA" id="ARBA00022980"/>
    </source>
</evidence>
<dbReference type="EMBL" id="CADCWE010000253">
    <property type="protein sequence ID" value="CAA9562749.1"/>
    <property type="molecule type" value="Genomic_DNA"/>
</dbReference>
<dbReference type="InterPro" id="IPR021131">
    <property type="entry name" value="Ribosomal_uL15/eL18"/>
</dbReference>
<organism evidence="8">
    <name type="scientific">uncultured Thermomicrobiales bacterium</name>
    <dbReference type="NCBI Taxonomy" id="1645740"/>
    <lineage>
        <taxon>Bacteria</taxon>
        <taxon>Pseudomonadati</taxon>
        <taxon>Thermomicrobiota</taxon>
        <taxon>Thermomicrobia</taxon>
        <taxon>Thermomicrobiales</taxon>
        <taxon>environmental samples</taxon>
    </lineage>
</organism>
<keyword evidence="2 4" id="KW-0689">Ribosomal protein</keyword>
<feature type="domain" description="Large ribosomal subunit protein uL15/eL18" evidence="7">
    <location>
        <begin position="78"/>
        <end position="145"/>
    </location>
</feature>